<evidence type="ECO:0000313" key="2">
    <source>
        <dbReference type="EnsemblProtists" id="PYU1_T013624"/>
    </source>
</evidence>
<feature type="region of interest" description="Disordered" evidence="1">
    <location>
        <begin position="1"/>
        <end position="34"/>
    </location>
</feature>
<dbReference type="VEuPathDB" id="FungiDB:PYU1_G013595"/>
<dbReference type="EMBL" id="GL376597">
    <property type="status" value="NOT_ANNOTATED_CDS"/>
    <property type="molecule type" value="Genomic_DNA"/>
</dbReference>
<organism evidence="2 3">
    <name type="scientific">Globisporangium ultimum (strain ATCC 200006 / CBS 805.95 / DAOM BR144)</name>
    <name type="common">Pythium ultimum</name>
    <dbReference type="NCBI Taxonomy" id="431595"/>
    <lineage>
        <taxon>Eukaryota</taxon>
        <taxon>Sar</taxon>
        <taxon>Stramenopiles</taxon>
        <taxon>Oomycota</taxon>
        <taxon>Peronosporomycetes</taxon>
        <taxon>Pythiales</taxon>
        <taxon>Pythiaceae</taxon>
        <taxon>Globisporangium</taxon>
    </lineage>
</organism>
<dbReference type="Gene3D" id="1.10.238.10">
    <property type="entry name" value="EF-hand"/>
    <property type="match status" value="1"/>
</dbReference>
<reference evidence="3" key="1">
    <citation type="journal article" date="2010" name="Genome Biol.">
        <title>Genome sequence of the necrotrophic plant pathogen Pythium ultimum reveals original pathogenicity mechanisms and effector repertoire.</title>
        <authorList>
            <person name="Levesque C.A."/>
            <person name="Brouwer H."/>
            <person name="Cano L."/>
            <person name="Hamilton J.P."/>
            <person name="Holt C."/>
            <person name="Huitema E."/>
            <person name="Raffaele S."/>
            <person name="Robideau G.P."/>
            <person name="Thines M."/>
            <person name="Win J."/>
            <person name="Zerillo M.M."/>
            <person name="Beakes G.W."/>
            <person name="Boore J.L."/>
            <person name="Busam D."/>
            <person name="Dumas B."/>
            <person name="Ferriera S."/>
            <person name="Fuerstenberg S.I."/>
            <person name="Gachon C.M."/>
            <person name="Gaulin E."/>
            <person name="Govers F."/>
            <person name="Grenville-Briggs L."/>
            <person name="Horner N."/>
            <person name="Hostetler J."/>
            <person name="Jiang R.H."/>
            <person name="Johnson J."/>
            <person name="Krajaejun T."/>
            <person name="Lin H."/>
            <person name="Meijer H.J."/>
            <person name="Moore B."/>
            <person name="Morris P."/>
            <person name="Phuntmart V."/>
            <person name="Puiu D."/>
            <person name="Shetty J."/>
            <person name="Stajich J.E."/>
            <person name="Tripathy S."/>
            <person name="Wawra S."/>
            <person name="van West P."/>
            <person name="Whitty B.R."/>
            <person name="Coutinho P.M."/>
            <person name="Henrissat B."/>
            <person name="Martin F."/>
            <person name="Thomas P.D."/>
            <person name="Tyler B.M."/>
            <person name="De Vries R.P."/>
            <person name="Kamoun S."/>
            <person name="Yandell M."/>
            <person name="Tisserat N."/>
            <person name="Buell C.R."/>
        </authorList>
    </citation>
    <scope>NUCLEOTIDE SEQUENCE</scope>
    <source>
        <strain evidence="3">DAOM:BR144</strain>
    </source>
</reference>
<evidence type="ECO:0000256" key="1">
    <source>
        <dbReference type="SAM" id="MobiDB-lite"/>
    </source>
</evidence>
<dbReference type="eggNOG" id="ENOG502S5QC">
    <property type="taxonomic scope" value="Eukaryota"/>
</dbReference>
<protein>
    <submittedName>
        <fullName evidence="2">Uncharacterized protein</fullName>
    </submittedName>
</protein>
<proteinExistence type="predicted"/>
<name>K3X8S5_GLOUD</name>
<dbReference type="AlphaFoldDB" id="K3X8S5"/>
<dbReference type="OMA" id="KYWKKER"/>
<dbReference type="InParanoid" id="K3X8S5"/>
<keyword evidence="3" id="KW-1185">Reference proteome</keyword>
<reference evidence="3" key="2">
    <citation type="submission" date="2010-04" db="EMBL/GenBank/DDBJ databases">
        <authorList>
            <person name="Buell R."/>
            <person name="Hamilton J."/>
            <person name="Hostetler J."/>
        </authorList>
    </citation>
    <scope>NUCLEOTIDE SEQUENCE [LARGE SCALE GENOMIC DNA]</scope>
    <source>
        <strain evidence="3">DAOM:BR144</strain>
    </source>
</reference>
<accession>K3X8S5</accession>
<sequence>MTDSIAAKPRADDSASHRRASSSTPPCRIQHRGSESQIGIIEVNKHKYDSPFDVSLTAARKRTQHEKLWDLFAMYALQLSSEDPTRMRIANVIKLLQDCDVIDGSSTDEAKMIKKEVSIVCESFLKSHPSDRNDGTSKKLNFTAFMALLSYFAKMSDEKDPSRAYDSLVRTCIERQLKPRVRVALTNEIQECKKVLTSFEEPLTKIFGFYASVTHAKLEKLEPKTALACPLHMGYTESVTFGRMYGLIALGVLTTTEFTTIYIDSLPKAPATEYDRVLTYPSFCELLVRLSQKACSDASVASDKKLKGLFQLMWLVCASNSPRALKITDVLKTDRVDVMKVFLLHFEKFWRKEHYEYDFHI</sequence>
<dbReference type="EnsemblProtists" id="PYU1_T013624">
    <property type="protein sequence ID" value="PYU1_T013624"/>
    <property type="gene ID" value="PYU1_G013595"/>
</dbReference>
<dbReference type="Proteomes" id="UP000019132">
    <property type="component" value="Unassembled WGS sequence"/>
</dbReference>
<dbReference type="HOGENOM" id="CLU_063576_0_0_1"/>
<evidence type="ECO:0000313" key="3">
    <source>
        <dbReference type="Proteomes" id="UP000019132"/>
    </source>
</evidence>
<reference evidence="2" key="3">
    <citation type="submission" date="2015-02" db="UniProtKB">
        <authorList>
            <consortium name="EnsemblProtists"/>
        </authorList>
    </citation>
    <scope>IDENTIFICATION</scope>
    <source>
        <strain evidence="2">DAOM BR144</strain>
    </source>
</reference>